<feature type="signal peptide" evidence="4">
    <location>
        <begin position="1"/>
        <end position="20"/>
    </location>
</feature>
<name>A0AAN8XGI0_HALRR</name>
<dbReference type="InterPro" id="IPR036058">
    <property type="entry name" value="Kazal_dom_sf"/>
</dbReference>
<dbReference type="Proteomes" id="UP001381693">
    <property type="component" value="Unassembled WGS sequence"/>
</dbReference>
<dbReference type="Gene3D" id="3.30.60.30">
    <property type="match status" value="3"/>
</dbReference>
<accession>A0AAN8XGI0</accession>
<sequence length="218" mass="22929">MFWNPKFGLVILAVVQLSKGLPQFDFASPPSVSAPPSCLQVCPQVFQPVCGNDGKTYENECELENASCRGPRVQKVADNECAKSSNKQCPDACPDNSQPVCGNDGNSYKNECQLQFAACRDPALFKVADGDCEGTSPGSTAPGPSSTFSTFSTFSTTPATTTTPSSFSSFAPACPQFCPVEVIPVCGNDGTTYRNECELAVAACRNPSLFKAAEGTCG</sequence>
<dbReference type="SUPFAM" id="SSF100895">
    <property type="entry name" value="Kazal-type serine protease inhibitors"/>
    <property type="match status" value="3"/>
</dbReference>
<feature type="domain" description="Kazal-like" evidence="5">
    <location>
        <begin position="83"/>
        <end position="134"/>
    </location>
</feature>
<dbReference type="Pfam" id="PF00050">
    <property type="entry name" value="Kazal_1"/>
    <property type="match status" value="1"/>
</dbReference>
<keyword evidence="2" id="KW-0722">Serine protease inhibitor</keyword>
<evidence type="ECO:0000256" key="1">
    <source>
        <dbReference type="ARBA" id="ARBA00022690"/>
    </source>
</evidence>
<dbReference type="InterPro" id="IPR050653">
    <property type="entry name" value="Prot_Inhib_GrowthFact_Antg"/>
</dbReference>
<dbReference type="GO" id="GO:0005576">
    <property type="term" value="C:extracellular region"/>
    <property type="evidence" value="ECO:0007669"/>
    <property type="project" value="TreeGrafter"/>
</dbReference>
<dbReference type="SMART" id="SM00280">
    <property type="entry name" value="KAZAL"/>
    <property type="match status" value="3"/>
</dbReference>
<comment type="caution">
    <text evidence="6">The sequence shown here is derived from an EMBL/GenBank/DDBJ whole genome shotgun (WGS) entry which is preliminary data.</text>
</comment>
<keyword evidence="3" id="KW-1015">Disulfide bond</keyword>
<organism evidence="6 7">
    <name type="scientific">Halocaridina rubra</name>
    <name type="common">Hawaiian red shrimp</name>
    <dbReference type="NCBI Taxonomy" id="373956"/>
    <lineage>
        <taxon>Eukaryota</taxon>
        <taxon>Metazoa</taxon>
        <taxon>Ecdysozoa</taxon>
        <taxon>Arthropoda</taxon>
        <taxon>Crustacea</taxon>
        <taxon>Multicrustacea</taxon>
        <taxon>Malacostraca</taxon>
        <taxon>Eumalacostraca</taxon>
        <taxon>Eucarida</taxon>
        <taxon>Decapoda</taxon>
        <taxon>Pleocyemata</taxon>
        <taxon>Caridea</taxon>
        <taxon>Atyoidea</taxon>
        <taxon>Atyidae</taxon>
        <taxon>Halocaridina</taxon>
    </lineage>
</organism>
<dbReference type="InterPro" id="IPR002350">
    <property type="entry name" value="Kazal_dom"/>
</dbReference>
<evidence type="ECO:0000256" key="3">
    <source>
        <dbReference type="ARBA" id="ARBA00023157"/>
    </source>
</evidence>
<evidence type="ECO:0000313" key="7">
    <source>
        <dbReference type="Proteomes" id="UP001381693"/>
    </source>
</evidence>
<dbReference type="AlphaFoldDB" id="A0AAN8XGI0"/>
<evidence type="ECO:0000256" key="4">
    <source>
        <dbReference type="SAM" id="SignalP"/>
    </source>
</evidence>
<keyword evidence="4" id="KW-0732">Signal</keyword>
<dbReference type="CDD" id="cd00104">
    <property type="entry name" value="KAZAL_FS"/>
    <property type="match status" value="3"/>
</dbReference>
<evidence type="ECO:0000259" key="5">
    <source>
        <dbReference type="PROSITE" id="PS51465"/>
    </source>
</evidence>
<feature type="domain" description="Kazal-like" evidence="5">
    <location>
        <begin position="32"/>
        <end position="82"/>
    </location>
</feature>
<protein>
    <recommendedName>
        <fullName evidence="5">Kazal-like domain-containing protein</fullName>
    </recommendedName>
</protein>
<evidence type="ECO:0000256" key="2">
    <source>
        <dbReference type="ARBA" id="ARBA00022900"/>
    </source>
</evidence>
<gene>
    <name evidence="6" type="ORF">SK128_002936</name>
</gene>
<keyword evidence="1" id="KW-0646">Protease inhibitor</keyword>
<dbReference type="PANTHER" id="PTHR10913:SF45">
    <property type="entry name" value="FOLLISTATIN, ISOFORM A-RELATED"/>
    <property type="match status" value="1"/>
</dbReference>
<evidence type="ECO:0000313" key="6">
    <source>
        <dbReference type="EMBL" id="KAK7082466.1"/>
    </source>
</evidence>
<reference evidence="6 7" key="1">
    <citation type="submission" date="2023-11" db="EMBL/GenBank/DDBJ databases">
        <title>Halocaridina rubra genome assembly.</title>
        <authorList>
            <person name="Smith C."/>
        </authorList>
    </citation>
    <scope>NUCLEOTIDE SEQUENCE [LARGE SCALE GENOMIC DNA]</scope>
    <source>
        <strain evidence="6">EP-1</strain>
        <tissue evidence="6">Whole</tissue>
    </source>
</reference>
<dbReference type="PANTHER" id="PTHR10913">
    <property type="entry name" value="FOLLISTATIN-RELATED"/>
    <property type="match status" value="1"/>
</dbReference>
<proteinExistence type="predicted"/>
<dbReference type="EMBL" id="JAXCGZ010004010">
    <property type="protein sequence ID" value="KAK7082466.1"/>
    <property type="molecule type" value="Genomic_DNA"/>
</dbReference>
<dbReference type="PROSITE" id="PS51465">
    <property type="entry name" value="KAZAL_2"/>
    <property type="match status" value="3"/>
</dbReference>
<dbReference type="Pfam" id="PF07648">
    <property type="entry name" value="Kazal_2"/>
    <property type="match status" value="2"/>
</dbReference>
<feature type="chain" id="PRO_5042960689" description="Kazal-like domain-containing protein" evidence="4">
    <location>
        <begin position="21"/>
        <end position="218"/>
    </location>
</feature>
<feature type="domain" description="Kazal-like" evidence="5">
    <location>
        <begin position="168"/>
        <end position="218"/>
    </location>
</feature>
<keyword evidence="7" id="KW-1185">Reference proteome</keyword>